<keyword evidence="7" id="KW-0560">Oxidoreductase</keyword>
<comment type="cofactor">
    <cofactor evidence="1">
        <name>Cu(2+)</name>
        <dbReference type="ChEBI" id="CHEBI:29036"/>
    </cofactor>
</comment>
<keyword evidence="6 16" id="KW-0136">Cellulose degradation</keyword>
<evidence type="ECO:0000256" key="12">
    <source>
        <dbReference type="ARBA" id="ARBA00023277"/>
    </source>
</evidence>
<comment type="caution">
    <text evidence="19">The sequence shown here is derived from an EMBL/GenBank/DDBJ whole genome shotgun (WGS) entry which is preliminary data.</text>
</comment>
<evidence type="ECO:0000256" key="7">
    <source>
        <dbReference type="ARBA" id="ARBA00023002"/>
    </source>
</evidence>
<evidence type="ECO:0000259" key="18">
    <source>
        <dbReference type="Pfam" id="PF03443"/>
    </source>
</evidence>
<keyword evidence="4" id="KW-0479">Metal-binding</keyword>
<evidence type="ECO:0000256" key="3">
    <source>
        <dbReference type="ARBA" id="ARBA00022525"/>
    </source>
</evidence>
<evidence type="ECO:0000256" key="15">
    <source>
        <dbReference type="ARBA" id="ARBA00045077"/>
    </source>
</evidence>
<keyword evidence="9" id="KW-0503">Monooxygenase</keyword>
<evidence type="ECO:0000256" key="16">
    <source>
        <dbReference type="RuleBase" id="RU368122"/>
    </source>
</evidence>
<evidence type="ECO:0000256" key="5">
    <source>
        <dbReference type="ARBA" id="ARBA00022729"/>
    </source>
</evidence>
<dbReference type="Proteomes" id="UP000462212">
    <property type="component" value="Unassembled WGS sequence"/>
</dbReference>
<dbReference type="GO" id="GO:0030245">
    <property type="term" value="P:cellulose catabolic process"/>
    <property type="evidence" value="ECO:0007669"/>
    <property type="project" value="UniProtKB-UniRule"/>
</dbReference>
<dbReference type="GO" id="GO:0004497">
    <property type="term" value="F:monooxygenase activity"/>
    <property type="evidence" value="ECO:0007669"/>
    <property type="project" value="UniProtKB-KW"/>
</dbReference>
<keyword evidence="13 16" id="KW-0624">Polysaccharide degradation</keyword>
<feature type="domain" description="Auxiliary Activity family 9 catalytic" evidence="18">
    <location>
        <begin position="19"/>
        <end position="150"/>
    </location>
</feature>
<comment type="domain">
    <text evidence="16">Has a modular structure: an endo-beta-1,4-glucanase catalytic module at the N-terminus, a linker rich in serines and threonines, and a C-terminal carbohydrate-binding module (CBM).</text>
</comment>
<organism evidence="19 20">
    <name type="scientific">Lachnellula subtilissima</name>
    <dbReference type="NCBI Taxonomy" id="602034"/>
    <lineage>
        <taxon>Eukaryota</taxon>
        <taxon>Fungi</taxon>
        <taxon>Dikarya</taxon>
        <taxon>Ascomycota</taxon>
        <taxon>Pezizomycotina</taxon>
        <taxon>Leotiomycetes</taxon>
        <taxon>Helotiales</taxon>
        <taxon>Lachnaceae</taxon>
        <taxon>Lachnellula</taxon>
    </lineage>
</organism>
<feature type="signal peptide" evidence="17">
    <location>
        <begin position="1"/>
        <end position="18"/>
    </location>
</feature>
<keyword evidence="10 16" id="KW-1015">Disulfide bond</keyword>
<dbReference type="GO" id="GO:0005576">
    <property type="term" value="C:extracellular region"/>
    <property type="evidence" value="ECO:0007669"/>
    <property type="project" value="UniProtKB-SubCell"/>
</dbReference>
<dbReference type="OrthoDB" id="5558646at2759"/>
<feature type="chain" id="PRO_5034869329" description="AA9 family lytic polysaccharide monooxygenase" evidence="17">
    <location>
        <begin position="19"/>
        <end position="257"/>
    </location>
</feature>
<dbReference type="GO" id="GO:0046872">
    <property type="term" value="F:metal ion binding"/>
    <property type="evidence" value="ECO:0007669"/>
    <property type="project" value="UniProtKB-KW"/>
</dbReference>
<dbReference type="GO" id="GO:0008810">
    <property type="term" value="F:cellulase activity"/>
    <property type="evidence" value="ECO:0007669"/>
    <property type="project" value="UniProtKB-UniRule"/>
</dbReference>
<comment type="catalytic activity">
    <reaction evidence="15 16">
        <text>[(1-&gt;4)-beta-D-glucosyl]n+m + reduced acceptor + O2 = 4-dehydro-beta-D-glucosyl-[(1-&gt;4)-beta-D-glucosyl]n-1 + [(1-&gt;4)-beta-D-glucosyl]m + acceptor + H2O.</text>
        <dbReference type="EC" id="1.14.99.56"/>
    </reaction>
</comment>
<gene>
    <name evidence="19" type="primary">eglD_0</name>
    <name evidence="19" type="ORF">LSUB1_G002299</name>
</gene>
<evidence type="ECO:0000256" key="6">
    <source>
        <dbReference type="ARBA" id="ARBA00023001"/>
    </source>
</evidence>
<dbReference type="PANTHER" id="PTHR33353:SF18">
    <property type="entry name" value="ENDOGLUCANASE II"/>
    <property type="match status" value="1"/>
</dbReference>
<evidence type="ECO:0000256" key="9">
    <source>
        <dbReference type="ARBA" id="ARBA00023033"/>
    </source>
</evidence>
<reference evidence="19 20" key="1">
    <citation type="submission" date="2018-05" db="EMBL/GenBank/DDBJ databases">
        <title>Genome sequencing and assembly of the regulated plant pathogen Lachnellula willkommii and related sister species for the development of diagnostic species identification markers.</title>
        <authorList>
            <person name="Giroux E."/>
            <person name="Bilodeau G."/>
        </authorList>
    </citation>
    <scope>NUCLEOTIDE SEQUENCE [LARGE SCALE GENOMIC DNA]</scope>
    <source>
        <strain evidence="19 20">CBS 197.66</strain>
    </source>
</reference>
<evidence type="ECO:0000313" key="19">
    <source>
        <dbReference type="EMBL" id="TVY40658.1"/>
    </source>
</evidence>
<dbReference type="CDD" id="cd21175">
    <property type="entry name" value="LPMO_AA9"/>
    <property type="match status" value="1"/>
</dbReference>
<proteinExistence type="inferred from homology"/>
<keyword evidence="5 17" id="KW-0732">Signal</keyword>
<dbReference type="AlphaFoldDB" id="A0A8H8RVY4"/>
<dbReference type="PANTHER" id="PTHR33353">
    <property type="entry name" value="PUTATIVE (AFU_ORTHOLOGUE AFUA_1G12560)-RELATED"/>
    <property type="match status" value="1"/>
</dbReference>
<accession>A0A8H8RVY4</accession>
<dbReference type="Pfam" id="PF03443">
    <property type="entry name" value="AA9"/>
    <property type="match status" value="2"/>
</dbReference>
<evidence type="ECO:0000256" key="11">
    <source>
        <dbReference type="ARBA" id="ARBA00023180"/>
    </source>
</evidence>
<protein>
    <recommendedName>
        <fullName evidence="16">AA9 family lytic polysaccharide monooxygenase</fullName>
        <ecNumber evidence="16">1.14.99.56</ecNumber>
    </recommendedName>
    <alternativeName>
        <fullName evidence="16">Endo-beta-1,4-glucanase</fullName>
    </alternativeName>
    <alternativeName>
        <fullName evidence="16">Glycosyl hydrolase 61 family protein</fullName>
    </alternativeName>
</protein>
<sequence length="257" mass="26669">MKFQNSFLITALLGVVSSHTIFTQLTSGGTTNGIGVGIREPTYDGPIQDVTSSDIVCNGGPNPTTASSSVIDVAAGSSVSARWRHTQTSGSDDVIDASHKGPVMAYLKKVSSATSDTGIGDGWFKISEAGLNTGTGKWATEDLVRVVTSFLHQAPPNTHRSPHSENKPFQSLLALPPGNTYYALSSSRSTQPAASSSGGAQFYLECAQINITGGSGSKTPATVSFPGAYAATDPGILINIYQTLTNYTIPGPATFTC</sequence>
<feature type="domain" description="Auxiliary Activity family 9 catalytic" evidence="18">
    <location>
        <begin position="194"/>
        <end position="245"/>
    </location>
</feature>
<evidence type="ECO:0000256" key="17">
    <source>
        <dbReference type="SAM" id="SignalP"/>
    </source>
</evidence>
<dbReference type="GO" id="GO:0030248">
    <property type="term" value="F:cellulose binding"/>
    <property type="evidence" value="ECO:0007669"/>
    <property type="project" value="UniProtKB-UniRule"/>
</dbReference>
<evidence type="ECO:0000256" key="1">
    <source>
        <dbReference type="ARBA" id="ARBA00001973"/>
    </source>
</evidence>
<dbReference type="InterPro" id="IPR049892">
    <property type="entry name" value="AA9"/>
</dbReference>
<evidence type="ECO:0000256" key="10">
    <source>
        <dbReference type="ARBA" id="ARBA00023157"/>
    </source>
</evidence>
<evidence type="ECO:0000256" key="2">
    <source>
        <dbReference type="ARBA" id="ARBA00004613"/>
    </source>
</evidence>
<dbReference type="Gene3D" id="2.70.50.70">
    <property type="match status" value="2"/>
</dbReference>
<keyword evidence="8" id="KW-0186">Copper</keyword>
<keyword evidence="11" id="KW-0325">Glycoprotein</keyword>
<evidence type="ECO:0000313" key="20">
    <source>
        <dbReference type="Proteomes" id="UP000462212"/>
    </source>
</evidence>
<dbReference type="EMBL" id="QGMJ01000169">
    <property type="protein sequence ID" value="TVY40658.1"/>
    <property type="molecule type" value="Genomic_DNA"/>
</dbReference>
<comment type="function">
    <text evidence="16">Lytic polysaccharide monooxygenase (LMPO) that depolymerizes crystalline and amorphous polysaccharides via the oxidation of scissile alpha- or beta-(1-4)-glycosidic bonds, yielding C1 and/or C4 oxidation products. Catalysis by LPMOs requires the reduction of the active-site copper from Cu(II) to Cu(I) by a reducing agent and H(2)O(2) or O(2) as a cosubstrate.</text>
</comment>
<dbReference type="EC" id="1.14.99.56" evidence="16"/>
<evidence type="ECO:0000256" key="8">
    <source>
        <dbReference type="ARBA" id="ARBA00023008"/>
    </source>
</evidence>
<comment type="subcellular location">
    <subcellularLocation>
        <location evidence="2 16">Secreted</location>
    </subcellularLocation>
</comment>
<keyword evidence="3 16" id="KW-0964">Secreted</keyword>
<dbReference type="InterPro" id="IPR005103">
    <property type="entry name" value="AA9_LPMO"/>
</dbReference>
<keyword evidence="20" id="KW-1185">Reference proteome</keyword>
<evidence type="ECO:0000256" key="4">
    <source>
        <dbReference type="ARBA" id="ARBA00022723"/>
    </source>
</evidence>
<evidence type="ECO:0000256" key="13">
    <source>
        <dbReference type="ARBA" id="ARBA00023326"/>
    </source>
</evidence>
<evidence type="ECO:0000256" key="14">
    <source>
        <dbReference type="ARBA" id="ARBA00044502"/>
    </source>
</evidence>
<name>A0A8H8RVY4_9HELO</name>
<comment type="similarity">
    <text evidence="14">Belongs to the polysaccharide monooxygenase AA9 family.</text>
</comment>
<keyword evidence="12 16" id="KW-0119">Carbohydrate metabolism</keyword>